<feature type="binding site" evidence="5">
    <location>
        <position position="146"/>
    </location>
    <ligand>
        <name>AMP</name>
        <dbReference type="ChEBI" id="CHEBI:456215"/>
    </ligand>
</feature>
<dbReference type="NCBIfam" id="NF011100">
    <property type="entry name" value="PRK14527.1"/>
    <property type="match status" value="1"/>
</dbReference>
<feature type="region of interest" description="NMP" evidence="5">
    <location>
        <begin position="32"/>
        <end position="61"/>
    </location>
</feature>
<dbReference type="Pfam" id="PF00406">
    <property type="entry name" value="ADK"/>
    <property type="match status" value="1"/>
</dbReference>
<evidence type="ECO:0000313" key="8">
    <source>
        <dbReference type="EMBL" id="MCG4618073.1"/>
    </source>
</evidence>
<comment type="subcellular location">
    <subcellularLocation>
        <location evidence="5 7">Cytoplasm</location>
    </subcellularLocation>
</comment>
<dbReference type="PANTHER" id="PTHR23359">
    <property type="entry name" value="NUCLEOTIDE KINASE"/>
    <property type="match status" value="1"/>
</dbReference>
<comment type="domain">
    <text evidence="5">Consists of three domains, a large central CORE domain and two small peripheral domains, NMPbind and LID, which undergo movements during catalysis. The LID domain closes over the site of phosphoryl transfer upon ATP binding. Assembling and dissambling the active center during each catalytic cycle provides an effective means to prevent ATP hydrolysis.</text>
</comment>
<comment type="similarity">
    <text evidence="5 6">Belongs to the adenylate kinase family.</text>
</comment>
<comment type="pathway">
    <text evidence="5">Purine metabolism; AMP biosynthesis via salvage pathway; AMP from ADP: step 1/1.</text>
</comment>
<dbReference type="EC" id="2.7.4.3" evidence="5 7"/>
<dbReference type="PRINTS" id="PR00094">
    <property type="entry name" value="ADENYLTKNASE"/>
</dbReference>
<keyword evidence="5" id="KW-0963">Cytoplasm</keyword>
<evidence type="ECO:0000256" key="5">
    <source>
        <dbReference type="HAMAP-Rule" id="MF_00235"/>
    </source>
</evidence>
<dbReference type="CDD" id="cd01428">
    <property type="entry name" value="ADK"/>
    <property type="match status" value="1"/>
</dbReference>
<organism evidence="8 9">
    <name type="scientific">Varibaculum cambriense</name>
    <dbReference type="NCBI Taxonomy" id="184870"/>
    <lineage>
        <taxon>Bacteria</taxon>
        <taxon>Bacillati</taxon>
        <taxon>Actinomycetota</taxon>
        <taxon>Actinomycetes</taxon>
        <taxon>Actinomycetales</taxon>
        <taxon>Actinomycetaceae</taxon>
        <taxon>Varibaculum</taxon>
    </lineage>
</organism>
<dbReference type="Gene3D" id="3.40.50.300">
    <property type="entry name" value="P-loop containing nucleotide triphosphate hydrolases"/>
    <property type="match status" value="1"/>
</dbReference>
<evidence type="ECO:0000256" key="3">
    <source>
        <dbReference type="ARBA" id="ARBA00022741"/>
    </source>
</evidence>
<keyword evidence="1 5" id="KW-0808">Transferase</keyword>
<evidence type="ECO:0000256" key="4">
    <source>
        <dbReference type="ARBA" id="ARBA00022777"/>
    </source>
</evidence>
<evidence type="ECO:0000313" key="9">
    <source>
        <dbReference type="Proteomes" id="UP001200537"/>
    </source>
</evidence>
<comment type="subunit">
    <text evidence="5 7">Monomer.</text>
</comment>
<feature type="binding site" evidence="5">
    <location>
        <position position="129"/>
    </location>
    <ligand>
        <name>ATP</name>
        <dbReference type="ChEBI" id="CHEBI:30616"/>
    </ligand>
</feature>
<dbReference type="GO" id="GO:0005737">
    <property type="term" value="C:cytoplasm"/>
    <property type="evidence" value="ECO:0007669"/>
    <property type="project" value="UniProtKB-SubCell"/>
</dbReference>
<feature type="binding site" evidence="5">
    <location>
        <begin position="12"/>
        <end position="17"/>
    </location>
    <ligand>
        <name>ATP</name>
        <dbReference type="ChEBI" id="CHEBI:30616"/>
    </ligand>
</feature>
<proteinExistence type="inferred from homology"/>
<comment type="function">
    <text evidence="5">Catalyzes the reversible transfer of the terminal phosphate group between ATP and AMP. Plays an important role in cellular energy homeostasis and in adenine nucleotide metabolism.</text>
</comment>
<feature type="binding site" evidence="5">
    <location>
        <position position="174"/>
    </location>
    <ligand>
        <name>ATP</name>
        <dbReference type="ChEBI" id="CHEBI:30616"/>
    </ligand>
</feature>
<dbReference type="RefSeq" id="WP_024059747.1">
    <property type="nucleotide sequence ID" value="NZ_JAGZVZ010000002.1"/>
</dbReference>
<sequence>MKKRLVILGAPGAGKGTQAHQICELLDIPTFSTGAMLRAQMQAGTELGNKAKELINRGELVPDSVISALVEAELKTGRYRGGFLADGYPRNLEQAHFLDQVLKDMGTQLDAVINLDVNLEDVVGRLLKRAEIEHRSDDTEPVIRRRLQVYHEQTEPLVRYYREAGLLINIDGNGSIEQVWENIAAQLQ</sequence>
<dbReference type="InterPro" id="IPR027417">
    <property type="entry name" value="P-loop_NTPase"/>
</dbReference>
<dbReference type="GO" id="GO:0044209">
    <property type="term" value="P:AMP salvage"/>
    <property type="evidence" value="ECO:0007669"/>
    <property type="project" value="UniProtKB-UniRule"/>
</dbReference>
<dbReference type="EMBL" id="JAKNHJ010000010">
    <property type="protein sequence ID" value="MCG4618073.1"/>
    <property type="molecule type" value="Genomic_DNA"/>
</dbReference>
<keyword evidence="5 7" id="KW-0067">ATP-binding</keyword>
<evidence type="ECO:0000256" key="6">
    <source>
        <dbReference type="RuleBase" id="RU003330"/>
    </source>
</evidence>
<comment type="caution">
    <text evidence="5">Lacks conserved residue(s) required for the propagation of feature annotation.</text>
</comment>
<comment type="caution">
    <text evidence="8">The sequence shown here is derived from an EMBL/GenBank/DDBJ whole genome shotgun (WGS) entry which is preliminary data.</text>
</comment>
<dbReference type="InterPro" id="IPR000850">
    <property type="entry name" value="Adenylat/UMP-CMP_kin"/>
</dbReference>
<reference evidence="8" key="1">
    <citation type="submission" date="2022-01" db="EMBL/GenBank/DDBJ databases">
        <title>Collection of gut derived symbiotic bacterial strains cultured from healthy donors.</title>
        <authorList>
            <person name="Lin H."/>
            <person name="Kohout C."/>
            <person name="Waligurski E."/>
            <person name="Pamer E.G."/>
        </authorList>
    </citation>
    <scope>NUCLEOTIDE SEQUENCE</scope>
    <source>
        <strain evidence="8">DFI.7.46</strain>
    </source>
</reference>
<protein>
    <recommendedName>
        <fullName evidence="5 7">Adenylate kinase</fullName>
        <shortName evidence="5">AK</shortName>
        <ecNumber evidence="5 7">2.7.4.3</ecNumber>
    </recommendedName>
    <alternativeName>
        <fullName evidence="5">ATP-AMP transphosphorylase</fullName>
    </alternativeName>
    <alternativeName>
        <fullName evidence="5">ATP:AMP phosphotransferase</fullName>
    </alternativeName>
    <alternativeName>
        <fullName evidence="5">Adenylate monophosphate kinase</fullName>
    </alternativeName>
</protein>
<evidence type="ECO:0000256" key="1">
    <source>
        <dbReference type="ARBA" id="ARBA00022679"/>
    </source>
</evidence>
<keyword evidence="2 5" id="KW-0545">Nucleotide biosynthesis</keyword>
<dbReference type="NCBIfam" id="NF011104">
    <property type="entry name" value="PRK14531.1"/>
    <property type="match status" value="1"/>
</dbReference>
<feature type="binding site" evidence="5">
    <location>
        <position position="94"/>
    </location>
    <ligand>
        <name>AMP</name>
        <dbReference type="ChEBI" id="CHEBI:456215"/>
    </ligand>
</feature>
<evidence type="ECO:0000256" key="2">
    <source>
        <dbReference type="ARBA" id="ARBA00022727"/>
    </source>
</evidence>
<dbReference type="Proteomes" id="UP001200537">
    <property type="component" value="Unassembled WGS sequence"/>
</dbReference>
<feature type="binding site" evidence="5">
    <location>
        <position position="38"/>
    </location>
    <ligand>
        <name>AMP</name>
        <dbReference type="ChEBI" id="CHEBI:456215"/>
    </ligand>
</feature>
<feature type="binding site" evidence="5">
    <location>
        <begin position="87"/>
        <end position="90"/>
    </location>
    <ligand>
        <name>AMP</name>
        <dbReference type="ChEBI" id="CHEBI:456215"/>
    </ligand>
</feature>
<gene>
    <name evidence="5" type="primary">adk</name>
    <name evidence="8" type="ORF">L0M99_06155</name>
</gene>
<dbReference type="GO" id="GO:0004017">
    <property type="term" value="F:AMP kinase activity"/>
    <property type="evidence" value="ECO:0007669"/>
    <property type="project" value="UniProtKB-UniRule"/>
</dbReference>
<evidence type="ECO:0000256" key="7">
    <source>
        <dbReference type="RuleBase" id="RU003331"/>
    </source>
</evidence>
<comment type="catalytic activity">
    <reaction evidence="5 7">
        <text>AMP + ATP = 2 ADP</text>
        <dbReference type="Rhea" id="RHEA:12973"/>
        <dbReference type="ChEBI" id="CHEBI:30616"/>
        <dbReference type="ChEBI" id="CHEBI:456215"/>
        <dbReference type="ChEBI" id="CHEBI:456216"/>
        <dbReference type="EC" id="2.7.4.3"/>
    </reaction>
</comment>
<keyword evidence="4 5" id="KW-0418">Kinase</keyword>
<dbReference type="GO" id="GO:0005524">
    <property type="term" value="F:ATP binding"/>
    <property type="evidence" value="ECO:0007669"/>
    <property type="project" value="UniProtKB-UniRule"/>
</dbReference>
<dbReference type="AlphaFoldDB" id="A0AAJ1BC00"/>
<feature type="binding site" evidence="5">
    <location>
        <position position="135"/>
    </location>
    <ligand>
        <name>AMP</name>
        <dbReference type="ChEBI" id="CHEBI:456215"/>
    </ligand>
</feature>
<name>A0AAJ1BC00_9ACTO</name>
<keyword evidence="3 5" id="KW-0547">Nucleotide-binding</keyword>
<feature type="binding site" evidence="5">
    <location>
        <begin position="59"/>
        <end position="61"/>
    </location>
    <ligand>
        <name>AMP</name>
        <dbReference type="ChEBI" id="CHEBI:456215"/>
    </ligand>
</feature>
<dbReference type="NCBIfam" id="NF001381">
    <property type="entry name" value="PRK00279.1-3"/>
    <property type="match status" value="1"/>
</dbReference>
<feature type="binding site" evidence="5">
    <location>
        <position position="33"/>
    </location>
    <ligand>
        <name>AMP</name>
        <dbReference type="ChEBI" id="CHEBI:456215"/>
    </ligand>
</feature>
<dbReference type="HAMAP" id="MF_00235">
    <property type="entry name" value="Adenylate_kinase_Adk"/>
    <property type="match status" value="1"/>
</dbReference>
<accession>A0AAJ1BC00</accession>
<dbReference type="NCBIfam" id="NF011105">
    <property type="entry name" value="PRK14532.1"/>
    <property type="match status" value="1"/>
</dbReference>
<dbReference type="SUPFAM" id="SSF52540">
    <property type="entry name" value="P-loop containing nucleoside triphosphate hydrolases"/>
    <property type="match status" value="1"/>
</dbReference>